<gene>
    <name evidence="1" type="ORF">MAM1_0023d01936</name>
</gene>
<dbReference type="EMBL" id="DF836312">
    <property type="protein sequence ID" value="GAN02492.1"/>
    <property type="molecule type" value="Genomic_DNA"/>
</dbReference>
<evidence type="ECO:0000313" key="1">
    <source>
        <dbReference type="EMBL" id="GAN02492.1"/>
    </source>
</evidence>
<keyword evidence="2" id="KW-1185">Reference proteome</keyword>
<sequence length="139" mass="16253">MSANSEVVLTHSQAACAFYGQDITPENELLNEARIDAMHELELFYINNTPSEPFLVSAERVKYFPFRYNKYRRSIKSSCASTITTEKDVTEINNQVIHCQSQLKEFVDNIFLSVDPRNEKVYERSELSWIQGIYYDPRR</sequence>
<proteinExistence type="predicted"/>
<evidence type="ECO:0000313" key="2">
    <source>
        <dbReference type="Proteomes" id="UP000053815"/>
    </source>
</evidence>
<dbReference type="AlphaFoldDB" id="A0A0C9MH87"/>
<protein>
    <submittedName>
        <fullName evidence="1">Uncharacterized protein</fullName>
    </submittedName>
</protein>
<name>A0A0C9MH87_9FUNG</name>
<dbReference type="OrthoDB" id="2272036at2759"/>
<dbReference type="Proteomes" id="UP000053815">
    <property type="component" value="Unassembled WGS sequence"/>
</dbReference>
<accession>A0A0C9MH87</accession>
<organism evidence="1">
    <name type="scientific">Mucor ambiguus</name>
    <dbReference type="NCBI Taxonomy" id="91626"/>
    <lineage>
        <taxon>Eukaryota</taxon>
        <taxon>Fungi</taxon>
        <taxon>Fungi incertae sedis</taxon>
        <taxon>Mucoromycota</taxon>
        <taxon>Mucoromycotina</taxon>
        <taxon>Mucoromycetes</taxon>
        <taxon>Mucorales</taxon>
        <taxon>Mucorineae</taxon>
        <taxon>Mucoraceae</taxon>
        <taxon>Mucor</taxon>
    </lineage>
</organism>
<reference evidence="1" key="1">
    <citation type="submission" date="2014-09" db="EMBL/GenBank/DDBJ databases">
        <title>Draft genome sequence of an oleaginous Mucoromycotina fungus Mucor ambiguus NBRC6742.</title>
        <authorList>
            <person name="Takeda I."/>
            <person name="Yamane N."/>
            <person name="Morita T."/>
            <person name="Tamano K."/>
            <person name="Machida M."/>
            <person name="Baker S."/>
            <person name="Koike H."/>
        </authorList>
    </citation>
    <scope>NUCLEOTIDE SEQUENCE</scope>
    <source>
        <strain evidence="1">NBRC 6742</strain>
    </source>
</reference>